<comment type="caution">
    <text evidence="7">The sequence shown here is derived from an EMBL/GenBank/DDBJ whole genome shotgun (WGS) entry which is preliminary data.</text>
</comment>
<dbReference type="InterPro" id="IPR012951">
    <property type="entry name" value="BBE"/>
</dbReference>
<reference evidence="7 8" key="1">
    <citation type="journal article" date="2015" name="Int. J. Syst. Evol. Microbiol.">
        <title>Burkholderia monticola sp. nov., isolated from mountain soil.</title>
        <authorList>
            <person name="Baek I."/>
            <person name="Seo B."/>
            <person name="Lee I."/>
            <person name="Yi H."/>
            <person name="Chun J."/>
        </authorList>
    </citation>
    <scope>NUCLEOTIDE SEQUENCE [LARGE SCALE GENOMIC DNA]</scope>
    <source>
        <strain evidence="7 8">JC2948</strain>
    </source>
</reference>
<comment type="similarity">
    <text evidence="2">Belongs to the oxygen-dependent FAD-linked oxidoreductase family.</text>
</comment>
<dbReference type="GO" id="GO:0071949">
    <property type="term" value="F:FAD binding"/>
    <property type="evidence" value="ECO:0007669"/>
    <property type="project" value="InterPro"/>
</dbReference>
<dbReference type="EMBL" id="LRBG01000035">
    <property type="protein sequence ID" value="KXU85209.1"/>
    <property type="molecule type" value="Genomic_DNA"/>
</dbReference>
<dbReference type="InterPro" id="IPR016167">
    <property type="entry name" value="FAD-bd_PCMH_sub1"/>
</dbReference>
<dbReference type="Pfam" id="PF01565">
    <property type="entry name" value="FAD_binding_4"/>
    <property type="match status" value="1"/>
</dbReference>
<keyword evidence="5" id="KW-0560">Oxidoreductase</keyword>
<evidence type="ECO:0000313" key="7">
    <source>
        <dbReference type="EMBL" id="KXU85209.1"/>
    </source>
</evidence>
<feature type="domain" description="FAD-binding PCMH-type" evidence="6">
    <location>
        <begin position="39"/>
        <end position="209"/>
    </location>
</feature>
<dbReference type="PANTHER" id="PTHR42973:SF39">
    <property type="entry name" value="FAD-BINDING PCMH-TYPE DOMAIN-CONTAINING PROTEIN"/>
    <property type="match status" value="1"/>
</dbReference>
<dbReference type="RefSeq" id="WP_062131598.1">
    <property type="nucleotide sequence ID" value="NZ_LRBG01000035.1"/>
</dbReference>
<comment type="cofactor">
    <cofactor evidence="1">
        <name>FAD</name>
        <dbReference type="ChEBI" id="CHEBI:57692"/>
    </cofactor>
</comment>
<protein>
    <submittedName>
        <fullName evidence="7">FAD-linked oxidase</fullName>
    </submittedName>
</protein>
<dbReference type="PROSITE" id="PS00862">
    <property type="entry name" value="OX2_COVAL_FAD"/>
    <property type="match status" value="1"/>
</dbReference>
<evidence type="ECO:0000259" key="6">
    <source>
        <dbReference type="PROSITE" id="PS51387"/>
    </source>
</evidence>
<dbReference type="InterPro" id="IPR006094">
    <property type="entry name" value="Oxid_FAD_bind_N"/>
</dbReference>
<dbReference type="OrthoDB" id="9775082at2"/>
<evidence type="ECO:0000256" key="2">
    <source>
        <dbReference type="ARBA" id="ARBA00005466"/>
    </source>
</evidence>
<evidence type="ECO:0000256" key="1">
    <source>
        <dbReference type="ARBA" id="ARBA00001974"/>
    </source>
</evidence>
<proteinExistence type="inferred from homology"/>
<dbReference type="Gene3D" id="3.40.462.20">
    <property type="match status" value="1"/>
</dbReference>
<dbReference type="SUPFAM" id="SSF56176">
    <property type="entry name" value="FAD-binding/transporter-associated domain-like"/>
    <property type="match status" value="1"/>
</dbReference>
<evidence type="ECO:0000256" key="5">
    <source>
        <dbReference type="ARBA" id="ARBA00023002"/>
    </source>
</evidence>
<evidence type="ECO:0000313" key="8">
    <source>
        <dbReference type="Proteomes" id="UP000075613"/>
    </source>
</evidence>
<dbReference type="InterPro" id="IPR036318">
    <property type="entry name" value="FAD-bd_PCMH-like_sf"/>
</dbReference>
<keyword evidence="4" id="KW-0274">FAD</keyword>
<dbReference type="PANTHER" id="PTHR42973">
    <property type="entry name" value="BINDING OXIDOREDUCTASE, PUTATIVE (AFU_ORTHOLOGUE AFUA_1G17690)-RELATED"/>
    <property type="match status" value="1"/>
</dbReference>
<dbReference type="GO" id="GO:0016491">
    <property type="term" value="F:oxidoreductase activity"/>
    <property type="evidence" value="ECO:0007669"/>
    <property type="project" value="UniProtKB-KW"/>
</dbReference>
<dbReference type="PROSITE" id="PS51387">
    <property type="entry name" value="FAD_PCMH"/>
    <property type="match status" value="1"/>
</dbReference>
<dbReference type="InterPro" id="IPR050416">
    <property type="entry name" value="FAD-linked_Oxidoreductase"/>
</dbReference>
<gene>
    <name evidence="7" type="ORF">CI15_23130</name>
</gene>
<sequence length="462" mass="49744">MVTISSSAVDEFKSGLRGQLLLPDSPGFDTARSIWNAMIDRSPAMILRCAGVADVRRGVAFARDNNLPLAIRGGGHNIGGSALCDDGLVLDLSAMKSVRIDPDTQRAYVEPGATLHDFDHEAQAFGLATPLGINSTTGVAGLTLGGGFGWLSRRYGMTIDNLVAADIVTADGALHHASATANDDLFWAIRGGGGNFGVVTQFEFALHAVGPTVYGGLVVLPLADAKEALIQYRDAAPSMPDELAVWAVARLAPPLPFLPPEVHGKPVLVFAMCYNGPVQDGPAAVEAVRGYGKPLGEHLGPMPYEMWQQAFDPLLTPGARNYWKSHNLAGIDDGLIDALIHAIDTLPSPQCEIFFGLIGAQTQRVAADATAYPARETLYAMNVHGRWDDARDDERCIAWARAFFDASRPFALGSVYVNFMTQEEGGRIADAYGTNYERLVAVKNRYDPRNLFRHNQNIRPTA</sequence>
<dbReference type="AlphaFoldDB" id="A0A149PJN2"/>
<dbReference type="STRING" id="1399968.CI15_23130"/>
<dbReference type="Gene3D" id="3.30.465.10">
    <property type="match status" value="1"/>
</dbReference>
<dbReference type="InterPro" id="IPR016166">
    <property type="entry name" value="FAD-bd_PCMH"/>
</dbReference>
<name>A0A149PJN2_9BURK</name>
<evidence type="ECO:0000256" key="4">
    <source>
        <dbReference type="ARBA" id="ARBA00022827"/>
    </source>
</evidence>
<dbReference type="Gene3D" id="3.30.43.10">
    <property type="entry name" value="Uridine Diphospho-n-acetylenolpyruvylglucosamine Reductase, domain 2"/>
    <property type="match status" value="1"/>
</dbReference>
<organism evidence="7 8">
    <name type="scientific">Paraburkholderia monticola</name>
    <dbReference type="NCBI Taxonomy" id="1399968"/>
    <lineage>
        <taxon>Bacteria</taxon>
        <taxon>Pseudomonadati</taxon>
        <taxon>Pseudomonadota</taxon>
        <taxon>Betaproteobacteria</taxon>
        <taxon>Burkholderiales</taxon>
        <taxon>Burkholderiaceae</taxon>
        <taxon>Paraburkholderia</taxon>
    </lineage>
</organism>
<keyword evidence="3" id="KW-0285">Flavoprotein</keyword>
<keyword evidence="8" id="KW-1185">Reference proteome</keyword>
<dbReference type="Proteomes" id="UP000075613">
    <property type="component" value="Unassembled WGS sequence"/>
</dbReference>
<evidence type="ECO:0000256" key="3">
    <source>
        <dbReference type="ARBA" id="ARBA00022630"/>
    </source>
</evidence>
<dbReference type="Pfam" id="PF08031">
    <property type="entry name" value="BBE"/>
    <property type="match status" value="1"/>
</dbReference>
<dbReference type="InterPro" id="IPR006093">
    <property type="entry name" value="Oxy_OxRdtase_FAD_BS"/>
</dbReference>
<accession>A0A149PJN2</accession>
<dbReference type="InterPro" id="IPR016169">
    <property type="entry name" value="FAD-bd_PCMH_sub2"/>
</dbReference>